<protein>
    <recommendedName>
        <fullName evidence="3">SH3 domain-containing protein</fullName>
    </recommendedName>
</protein>
<dbReference type="AlphaFoldDB" id="I1C6Y7"/>
<dbReference type="InterPro" id="IPR036028">
    <property type="entry name" value="SH3-like_dom_sf"/>
</dbReference>
<organism evidence="4 5">
    <name type="scientific">Rhizopus delemar (strain RA 99-880 / ATCC MYA-4621 / FGSC 9543 / NRRL 43880)</name>
    <name type="common">Mucormycosis agent</name>
    <name type="synonym">Rhizopus arrhizus var. delemar</name>
    <dbReference type="NCBI Taxonomy" id="246409"/>
    <lineage>
        <taxon>Eukaryota</taxon>
        <taxon>Fungi</taxon>
        <taxon>Fungi incertae sedis</taxon>
        <taxon>Mucoromycota</taxon>
        <taxon>Mucoromycotina</taxon>
        <taxon>Mucoromycetes</taxon>
        <taxon>Mucorales</taxon>
        <taxon>Mucorineae</taxon>
        <taxon>Rhizopodaceae</taxon>
        <taxon>Rhizopus</taxon>
    </lineage>
</organism>
<evidence type="ECO:0000259" key="3">
    <source>
        <dbReference type="PROSITE" id="PS50002"/>
    </source>
</evidence>
<dbReference type="PROSITE" id="PS50002">
    <property type="entry name" value="SH3"/>
    <property type="match status" value="1"/>
</dbReference>
<proteinExistence type="predicted"/>
<dbReference type="OrthoDB" id="5971719at2759"/>
<evidence type="ECO:0000256" key="1">
    <source>
        <dbReference type="ARBA" id="ARBA00022443"/>
    </source>
</evidence>
<keyword evidence="1 2" id="KW-0728">SH3 domain</keyword>
<dbReference type="SUPFAM" id="SSF50044">
    <property type="entry name" value="SH3-domain"/>
    <property type="match status" value="1"/>
</dbReference>
<dbReference type="eggNOG" id="KOG1029">
    <property type="taxonomic scope" value="Eukaryota"/>
</dbReference>
<dbReference type="InParanoid" id="I1C6Y7"/>
<dbReference type="RefSeq" id="XP_067519613.1">
    <property type="nucleotide sequence ID" value="XM_067663512.1"/>
</dbReference>
<dbReference type="SMART" id="SM00326">
    <property type="entry name" value="SH3"/>
    <property type="match status" value="1"/>
</dbReference>
<dbReference type="Gene3D" id="2.30.30.40">
    <property type="entry name" value="SH3 Domains"/>
    <property type="match status" value="1"/>
</dbReference>
<sequence length="43" mass="5163">MTQYLIAVWDYAAEGEFELSFKQGDRIKLLEKHNDDWWEGSNQ</sequence>
<evidence type="ECO:0000256" key="2">
    <source>
        <dbReference type="PROSITE-ProRule" id="PRU00192"/>
    </source>
</evidence>
<dbReference type="PRINTS" id="PR00452">
    <property type="entry name" value="SH3DOMAIN"/>
</dbReference>
<accession>I1C6Y7</accession>
<dbReference type="InterPro" id="IPR001452">
    <property type="entry name" value="SH3_domain"/>
</dbReference>
<evidence type="ECO:0000313" key="4">
    <source>
        <dbReference type="EMBL" id="EIE84217.1"/>
    </source>
</evidence>
<reference evidence="4 5" key="1">
    <citation type="journal article" date="2009" name="PLoS Genet.">
        <title>Genomic analysis of the basal lineage fungus Rhizopus oryzae reveals a whole-genome duplication.</title>
        <authorList>
            <person name="Ma L.-J."/>
            <person name="Ibrahim A.S."/>
            <person name="Skory C."/>
            <person name="Grabherr M.G."/>
            <person name="Burger G."/>
            <person name="Butler M."/>
            <person name="Elias M."/>
            <person name="Idnurm A."/>
            <person name="Lang B.F."/>
            <person name="Sone T."/>
            <person name="Abe A."/>
            <person name="Calvo S.E."/>
            <person name="Corrochano L.M."/>
            <person name="Engels R."/>
            <person name="Fu J."/>
            <person name="Hansberg W."/>
            <person name="Kim J.-M."/>
            <person name="Kodira C.D."/>
            <person name="Koehrsen M.J."/>
            <person name="Liu B."/>
            <person name="Miranda-Saavedra D."/>
            <person name="O'Leary S."/>
            <person name="Ortiz-Castellanos L."/>
            <person name="Poulter R."/>
            <person name="Rodriguez-Romero J."/>
            <person name="Ruiz-Herrera J."/>
            <person name="Shen Y.-Q."/>
            <person name="Zeng Q."/>
            <person name="Galagan J."/>
            <person name="Birren B.W."/>
            <person name="Cuomo C.A."/>
            <person name="Wickes B.L."/>
        </authorList>
    </citation>
    <scope>NUCLEOTIDE SEQUENCE [LARGE SCALE GENOMIC DNA]</scope>
    <source>
        <strain evidence="5">RA 99-880 / ATCC MYA-4621 / FGSC 9543 / NRRL 43880</strain>
    </source>
</reference>
<name>I1C6Y7_RHIO9</name>
<gene>
    <name evidence="4" type="ORF">RO3G_08927</name>
</gene>
<feature type="domain" description="SH3" evidence="3">
    <location>
        <begin position="1"/>
        <end position="43"/>
    </location>
</feature>
<dbReference type="CDD" id="cd00174">
    <property type="entry name" value="SH3"/>
    <property type="match status" value="1"/>
</dbReference>
<dbReference type="VEuPathDB" id="FungiDB:RO3G_08927"/>
<dbReference type="Proteomes" id="UP000009138">
    <property type="component" value="Unassembled WGS sequence"/>
</dbReference>
<dbReference type="STRING" id="246409.I1C6Y7"/>
<keyword evidence="5" id="KW-1185">Reference proteome</keyword>
<dbReference type="Pfam" id="PF00018">
    <property type="entry name" value="SH3_1"/>
    <property type="match status" value="1"/>
</dbReference>
<evidence type="ECO:0000313" key="5">
    <source>
        <dbReference type="Proteomes" id="UP000009138"/>
    </source>
</evidence>
<dbReference type="EMBL" id="CH476737">
    <property type="protein sequence ID" value="EIE84217.1"/>
    <property type="molecule type" value="Genomic_DNA"/>
</dbReference>
<dbReference type="GeneID" id="93615893"/>